<organism evidence="1 2">
    <name type="scientific">Janthinobacterium lividum</name>
    <dbReference type="NCBI Taxonomy" id="29581"/>
    <lineage>
        <taxon>Bacteria</taxon>
        <taxon>Pseudomonadati</taxon>
        <taxon>Pseudomonadota</taxon>
        <taxon>Betaproteobacteria</taxon>
        <taxon>Burkholderiales</taxon>
        <taxon>Oxalobacteraceae</taxon>
        <taxon>Janthinobacterium</taxon>
    </lineage>
</organism>
<accession>A0A5C4NQ93</accession>
<sequence length="180" mass="19191">MKKAVLGGAAVATLLAALFAPEDEGSIVGPATATTRQVERVAPPPLVVATAAAAQTNRALAIEPRRGLDDEEAATLFAKQSWQPETPKKIMLDQQAVQAALPAARVDANAPPPLPFQFLGRFVDEGKAAYFLQAGERNVVARPGDTLEERYRFDGVVQGALQFTYLPLNQKQTLAVGDLN</sequence>
<reference evidence="1 2" key="1">
    <citation type="submission" date="2019-06" db="EMBL/GenBank/DDBJ databases">
        <title>Genome sequence of Janthinobacterium lividum UCD_MED1.</title>
        <authorList>
            <person name="De Leon M.E."/>
            <person name="Jospin G."/>
        </authorList>
    </citation>
    <scope>NUCLEOTIDE SEQUENCE [LARGE SCALE GENOMIC DNA]</scope>
    <source>
        <strain evidence="1 2">UCD_MED1</strain>
    </source>
</reference>
<dbReference type="AlphaFoldDB" id="A0A5C4NQ93"/>
<dbReference type="Proteomes" id="UP000305681">
    <property type="component" value="Unassembled WGS sequence"/>
</dbReference>
<evidence type="ECO:0000313" key="1">
    <source>
        <dbReference type="EMBL" id="TNC77044.1"/>
    </source>
</evidence>
<dbReference type="RefSeq" id="WP_139090704.1">
    <property type="nucleotide sequence ID" value="NZ_VDGE01000003.1"/>
</dbReference>
<protein>
    <recommendedName>
        <fullName evidence="3">Secretion system X translation initiation factor</fullName>
    </recommendedName>
</protein>
<name>A0A5C4NQ93_9BURK</name>
<proteinExistence type="predicted"/>
<evidence type="ECO:0000313" key="2">
    <source>
        <dbReference type="Proteomes" id="UP000305681"/>
    </source>
</evidence>
<dbReference type="EMBL" id="VDGE01000003">
    <property type="protein sequence ID" value="TNC77044.1"/>
    <property type="molecule type" value="Genomic_DNA"/>
</dbReference>
<comment type="caution">
    <text evidence="1">The sequence shown here is derived from an EMBL/GenBank/DDBJ whole genome shotgun (WGS) entry which is preliminary data.</text>
</comment>
<evidence type="ECO:0008006" key="3">
    <source>
        <dbReference type="Google" id="ProtNLM"/>
    </source>
</evidence>
<gene>
    <name evidence="1" type="ORF">FHI69_11900</name>
</gene>